<dbReference type="GO" id="GO:0003677">
    <property type="term" value="F:DNA binding"/>
    <property type="evidence" value="ECO:0007669"/>
    <property type="project" value="UniProtKB-KW"/>
</dbReference>
<dbReference type="Gene3D" id="1.10.10.10">
    <property type="entry name" value="Winged helix-like DNA-binding domain superfamily/Winged helix DNA-binding domain"/>
    <property type="match status" value="1"/>
</dbReference>
<keyword evidence="3 6" id="KW-0238">DNA-binding</keyword>
<evidence type="ECO:0000256" key="2">
    <source>
        <dbReference type="ARBA" id="ARBA00023015"/>
    </source>
</evidence>
<dbReference type="InterPro" id="IPR005119">
    <property type="entry name" value="LysR_subst-bd"/>
</dbReference>
<organism evidence="6 7">
    <name type="scientific">Parafannyhessea umbonata</name>
    <dbReference type="NCBI Taxonomy" id="604330"/>
    <lineage>
        <taxon>Bacteria</taxon>
        <taxon>Bacillati</taxon>
        <taxon>Actinomycetota</taxon>
        <taxon>Coriobacteriia</taxon>
        <taxon>Coriobacteriales</taxon>
        <taxon>Atopobiaceae</taxon>
        <taxon>Parafannyhessea</taxon>
    </lineage>
</organism>
<dbReference type="EMBL" id="FMZL01000029">
    <property type="protein sequence ID" value="SDC62548.1"/>
    <property type="molecule type" value="Genomic_DNA"/>
</dbReference>
<keyword evidence="4" id="KW-0804">Transcription</keyword>
<keyword evidence="2" id="KW-0805">Transcription regulation</keyword>
<dbReference type="AlphaFoldDB" id="A0A1G6N3Y4"/>
<dbReference type="SUPFAM" id="SSF46785">
    <property type="entry name" value="Winged helix' DNA-binding domain"/>
    <property type="match status" value="1"/>
</dbReference>
<evidence type="ECO:0000256" key="4">
    <source>
        <dbReference type="ARBA" id="ARBA00023163"/>
    </source>
</evidence>
<accession>A0A1G6N3Y4</accession>
<evidence type="ECO:0000259" key="5">
    <source>
        <dbReference type="PROSITE" id="PS50931"/>
    </source>
</evidence>
<protein>
    <submittedName>
        <fullName evidence="6">DNA-binding transcriptional regulator, LysR family</fullName>
    </submittedName>
</protein>
<dbReference type="PANTHER" id="PTHR30346:SF28">
    <property type="entry name" value="HTH-TYPE TRANSCRIPTIONAL REGULATOR CYNR"/>
    <property type="match status" value="1"/>
</dbReference>
<keyword evidence="7" id="KW-1185">Reference proteome</keyword>
<dbReference type="GO" id="GO:0003700">
    <property type="term" value="F:DNA-binding transcription factor activity"/>
    <property type="evidence" value="ECO:0007669"/>
    <property type="project" value="InterPro"/>
</dbReference>
<dbReference type="Gene3D" id="3.40.190.290">
    <property type="match status" value="1"/>
</dbReference>
<sequence length="317" mass="34816">MNFSTMDYFVALAEEKSFTKAAERLSVTQQTLSAHIAGVEEELGVRLVNRKVPLTLTYAGDVFLGYARRFQALRRTMGQEFLDISRDERGLLGVGVASTRGHMLMPATIARFQREHPGINVLLHESENQELVSLLKEGRVDLAVATVPDDEPGLVVRRLCREKIVMLVAEGLLRDVCDDVDEAVREAARGNLAPLARCPFMMLGKADEPGALSRRLLERSGVRPWVRVYSKNSETLIDLAARGMGACFVPRALAMRAMGDHPDARLRAVGLGEEAAITISAAWRDSDHVWSVILAFYELLAAELAGGESAMLGLEEA</sequence>
<dbReference type="PANTHER" id="PTHR30346">
    <property type="entry name" value="TRANSCRIPTIONAL DUAL REGULATOR HCAR-RELATED"/>
    <property type="match status" value="1"/>
</dbReference>
<dbReference type="PRINTS" id="PR00039">
    <property type="entry name" value="HTHLYSR"/>
</dbReference>
<dbReference type="InterPro" id="IPR000847">
    <property type="entry name" value="LysR_HTH_N"/>
</dbReference>
<dbReference type="GO" id="GO:0032993">
    <property type="term" value="C:protein-DNA complex"/>
    <property type="evidence" value="ECO:0007669"/>
    <property type="project" value="TreeGrafter"/>
</dbReference>
<evidence type="ECO:0000256" key="1">
    <source>
        <dbReference type="ARBA" id="ARBA00009437"/>
    </source>
</evidence>
<dbReference type="RefSeq" id="WP_090847679.1">
    <property type="nucleotide sequence ID" value="NZ_FMZL01000029.1"/>
</dbReference>
<evidence type="ECO:0000313" key="7">
    <source>
        <dbReference type="Proteomes" id="UP000198528"/>
    </source>
</evidence>
<name>A0A1G6N3Y4_9ACTN</name>
<dbReference type="InterPro" id="IPR036390">
    <property type="entry name" value="WH_DNA-bd_sf"/>
</dbReference>
<comment type="similarity">
    <text evidence="1">Belongs to the LysR transcriptional regulatory family.</text>
</comment>
<dbReference type="SUPFAM" id="SSF53850">
    <property type="entry name" value="Periplasmic binding protein-like II"/>
    <property type="match status" value="1"/>
</dbReference>
<dbReference type="Pfam" id="PF03466">
    <property type="entry name" value="LysR_substrate"/>
    <property type="match status" value="1"/>
</dbReference>
<dbReference type="InterPro" id="IPR036388">
    <property type="entry name" value="WH-like_DNA-bd_sf"/>
</dbReference>
<evidence type="ECO:0000256" key="3">
    <source>
        <dbReference type="ARBA" id="ARBA00023125"/>
    </source>
</evidence>
<dbReference type="STRING" id="604330.SAMN04489857_1352"/>
<dbReference type="CDD" id="cd05466">
    <property type="entry name" value="PBP2_LTTR_substrate"/>
    <property type="match status" value="1"/>
</dbReference>
<proteinExistence type="inferred from homology"/>
<dbReference type="Pfam" id="PF00126">
    <property type="entry name" value="HTH_1"/>
    <property type="match status" value="1"/>
</dbReference>
<evidence type="ECO:0000313" key="6">
    <source>
        <dbReference type="EMBL" id="SDC62548.1"/>
    </source>
</evidence>
<dbReference type="PROSITE" id="PS50931">
    <property type="entry name" value="HTH_LYSR"/>
    <property type="match status" value="1"/>
</dbReference>
<reference evidence="7" key="1">
    <citation type="submission" date="2016-10" db="EMBL/GenBank/DDBJ databases">
        <authorList>
            <person name="Varghese N."/>
            <person name="Submissions S."/>
        </authorList>
    </citation>
    <scope>NUCLEOTIDE SEQUENCE [LARGE SCALE GENOMIC DNA]</scope>
    <source>
        <strain evidence="7">DSM 22619</strain>
    </source>
</reference>
<dbReference type="Proteomes" id="UP000198528">
    <property type="component" value="Unassembled WGS sequence"/>
</dbReference>
<gene>
    <name evidence="6" type="ORF">SAMN04487824_1293</name>
</gene>
<feature type="domain" description="HTH lysR-type" evidence="5">
    <location>
        <begin position="1"/>
        <end position="57"/>
    </location>
</feature>